<dbReference type="OrthoDB" id="6074598at2759"/>
<evidence type="ECO:0000256" key="1">
    <source>
        <dbReference type="PROSITE-ProRule" id="PRU00024"/>
    </source>
</evidence>
<dbReference type="InterPro" id="IPR047153">
    <property type="entry name" value="TRIM45/56/19-like"/>
</dbReference>
<keyword evidence="4" id="KW-1185">Reference proteome</keyword>
<dbReference type="Proteomes" id="UP000005408">
    <property type="component" value="Unassembled WGS sequence"/>
</dbReference>
<dbReference type="SUPFAM" id="SSF101898">
    <property type="entry name" value="NHL repeat"/>
    <property type="match status" value="1"/>
</dbReference>
<dbReference type="AlphaFoldDB" id="A0A8W8K3J1"/>
<dbReference type="Gene3D" id="2.120.10.30">
    <property type="entry name" value="TolB, C-terminal domain"/>
    <property type="match status" value="1"/>
</dbReference>
<dbReference type="GO" id="GO:0006513">
    <property type="term" value="P:protein monoubiquitination"/>
    <property type="evidence" value="ECO:0007669"/>
    <property type="project" value="TreeGrafter"/>
</dbReference>
<dbReference type="GO" id="GO:0061630">
    <property type="term" value="F:ubiquitin protein ligase activity"/>
    <property type="evidence" value="ECO:0007669"/>
    <property type="project" value="TreeGrafter"/>
</dbReference>
<dbReference type="SUPFAM" id="SSF57845">
    <property type="entry name" value="B-box zinc-binding domain"/>
    <property type="match status" value="1"/>
</dbReference>
<keyword evidence="1" id="KW-0862">Zinc</keyword>
<dbReference type="InterPro" id="IPR011042">
    <property type="entry name" value="6-blade_b-propeller_TolB-like"/>
</dbReference>
<dbReference type="PROSITE" id="PS50119">
    <property type="entry name" value="ZF_BBOX"/>
    <property type="match status" value="2"/>
</dbReference>
<protein>
    <recommendedName>
        <fullName evidence="2">B box-type domain-containing protein</fullName>
    </recommendedName>
</protein>
<dbReference type="OMA" id="TECQNID"/>
<sequence>MASSNPMGQQAAVCDLCKHKEVKLLCISCQYKLCKECVGNHTTEELPKVHKVVKYEDRHTHFSHQFCMTHSDRQCDTLCTDCDIPICPDCLTGHHKDHSNEKLPKEFLTKRKEILEDNEAMEESLIPKYTQEDVVTRSKIANLSFSYKSMEKEMATYKRKWEEEVKKIFARFASELHALQGDDLTPFKCHEDKIKTGIKEMHQTLGKNRKLLKAARVSEILSYTSERDQFQSLPILELEPNPPALILNSEKGKPSRFQLEDLISLLLPPTRLPFTSLLPNVQKQLLDKVAVLATVQTPFHAIRDLACAGMNKVWVNAIGDYEDTALSCFDICGDKLDSVTVGSFCNGLTMDSDGNLLYSEFNNVMTYKNGETNEKIEIPDGWEAMGISCSRSGNVLICLMNVKNEHKVHQYKDKACIKEFKCDENGEKLYKNGEYMLYPQENVNGDVCVVNHNSNSIVTVCSEGKLRFRYDGKDANLTKDLNPNAFVTDSMGRVIVADEANDCLHVIDQDGKFLRCLEIPGLTKPTGISLDSRGRLWVGSKDNGAIKVVQYAKYAE</sequence>
<keyword evidence="1" id="KW-0479">Metal-binding</keyword>
<proteinExistence type="predicted"/>
<dbReference type="EnsemblMetazoa" id="G2149.1">
    <property type="protein sequence ID" value="G2149.1:cds"/>
    <property type="gene ID" value="G2149"/>
</dbReference>
<dbReference type="PANTHER" id="PTHR25462:SF229">
    <property type="entry name" value="TRANSCRIPTION INTERMEDIARY FACTOR 1-BETA"/>
    <property type="match status" value="1"/>
</dbReference>
<evidence type="ECO:0000259" key="2">
    <source>
        <dbReference type="PROSITE" id="PS50119"/>
    </source>
</evidence>
<accession>A0A8W8K3J1</accession>
<keyword evidence="1" id="KW-0863">Zinc-finger</keyword>
<dbReference type="PANTHER" id="PTHR25462">
    <property type="entry name" value="BONUS, ISOFORM C-RELATED"/>
    <property type="match status" value="1"/>
</dbReference>
<feature type="domain" description="B box-type" evidence="2">
    <location>
        <begin position="9"/>
        <end position="55"/>
    </location>
</feature>
<organism evidence="3 4">
    <name type="scientific">Magallana gigas</name>
    <name type="common">Pacific oyster</name>
    <name type="synonym">Crassostrea gigas</name>
    <dbReference type="NCBI Taxonomy" id="29159"/>
    <lineage>
        <taxon>Eukaryota</taxon>
        <taxon>Metazoa</taxon>
        <taxon>Spiralia</taxon>
        <taxon>Lophotrochozoa</taxon>
        <taxon>Mollusca</taxon>
        <taxon>Bivalvia</taxon>
        <taxon>Autobranchia</taxon>
        <taxon>Pteriomorphia</taxon>
        <taxon>Ostreida</taxon>
        <taxon>Ostreoidea</taxon>
        <taxon>Ostreidae</taxon>
        <taxon>Magallana</taxon>
    </lineage>
</organism>
<feature type="domain" description="B box-type" evidence="2">
    <location>
        <begin position="62"/>
        <end position="103"/>
    </location>
</feature>
<name>A0A8W8K3J1_MAGGI</name>
<dbReference type="Gene3D" id="3.30.160.60">
    <property type="entry name" value="Classic Zinc Finger"/>
    <property type="match status" value="1"/>
</dbReference>
<evidence type="ECO:0000313" key="3">
    <source>
        <dbReference type="EnsemblMetazoa" id="G2149.1:cds"/>
    </source>
</evidence>
<reference evidence="3" key="1">
    <citation type="submission" date="2022-08" db="UniProtKB">
        <authorList>
            <consortium name="EnsemblMetazoa"/>
        </authorList>
    </citation>
    <scope>IDENTIFICATION</scope>
    <source>
        <strain evidence="3">05x7-T-G4-1.051#20</strain>
    </source>
</reference>
<evidence type="ECO:0000313" key="4">
    <source>
        <dbReference type="Proteomes" id="UP000005408"/>
    </source>
</evidence>
<dbReference type="InterPro" id="IPR000315">
    <property type="entry name" value="Znf_B-box"/>
</dbReference>
<dbReference type="GO" id="GO:0008270">
    <property type="term" value="F:zinc ion binding"/>
    <property type="evidence" value="ECO:0007669"/>
    <property type="project" value="UniProtKB-KW"/>
</dbReference>